<organism evidence="1 2">
    <name type="scientific">Caballeronia sordidicola</name>
    <name type="common">Burkholderia sordidicola</name>
    <dbReference type="NCBI Taxonomy" id="196367"/>
    <lineage>
        <taxon>Bacteria</taxon>
        <taxon>Pseudomonadati</taxon>
        <taxon>Pseudomonadota</taxon>
        <taxon>Betaproteobacteria</taxon>
        <taxon>Burkholderiales</taxon>
        <taxon>Burkholderiaceae</taxon>
        <taxon>Caballeronia</taxon>
    </lineage>
</organism>
<accession>A0A226WZE7</accession>
<dbReference type="AlphaFoldDB" id="A0A226WZE7"/>
<protein>
    <submittedName>
        <fullName evidence="1">Uncharacterized protein</fullName>
    </submittedName>
</protein>
<name>A0A226WZE7_CABSO</name>
<gene>
    <name evidence="1" type="ORF">BSU04_21335</name>
</gene>
<dbReference type="Proteomes" id="UP000214720">
    <property type="component" value="Unassembled WGS sequence"/>
</dbReference>
<reference evidence="2" key="1">
    <citation type="submission" date="2017-01" db="EMBL/GenBank/DDBJ databases">
        <title>Genome Analysis of Deinococcus marmoris KOPRI26562.</title>
        <authorList>
            <person name="Kim J.H."/>
            <person name="Oh H.-M."/>
        </authorList>
    </citation>
    <scope>NUCLEOTIDE SEQUENCE [LARGE SCALE GENOMIC DNA]</scope>
    <source>
        <strain evidence="2">PAMC 26633</strain>
    </source>
</reference>
<evidence type="ECO:0000313" key="1">
    <source>
        <dbReference type="EMBL" id="OXC76562.1"/>
    </source>
</evidence>
<sequence>MAARARRFDVALVFAIELALSAAPRPRSGSPSQLRLSEMCRETCKGSTMTKVRGDPPNIPPPDLFELPRTKLLRIDQMLYYIPMSRSCWTKNVRENGFPHGVKYGPKQVFYPLGEIQDLITRMGRAGSTWQALTGASGAAQNGPGTAGSADLPVMAQRHPKAVKTNGQPRATRGCLSDESIDADAILRLITRSTSMFFRITPK</sequence>
<evidence type="ECO:0000313" key="2">
    <source>
        <dbReference type="Proteomes" id="UP000214720"/>
    </source>
</evidence>
<dbReference type="EMBL" id="MTHB01000123">
    <property type="protein sequence ID" value="OXC76562.1"/>
    <property type="molecule type" value="Genomic_DNA"/>
</dbReference>
<proteinExistence type="predicted"/>
<dbReference type="RefSeq" id="WP_089162293.1">
    <property type="nucleotide sequence ID" value="NZ_MTHB01000123.1"/>
</dbReference>
<comment type="caution">
    <text evidence="1">The sequence shown here is derived from an EMBL/GenBank/DDBJ whole genome shotgun (WGS) entry which is preliminary data.</text>
</comment>
<dbReference type="OrthoDB" id="9182156at2"/>